<evidence type="ECO:0000313" key="3">
    <source>
        <dbReference type="EMBL" id="CAF0794905.1"/>
    </source>
</evidence>
<dbReference type="Proteomes" id="UP000663877">
    <property type="component" value="Unassembled WGS sequence"/>
</dbReference>
<comment type="caution">
    <text evidence="3">The sequence shown here is derived from an EMBL/GenBank/DDBJ whole genome shotgun (WGS) entry which is preliminary data.</text>
</comment>
<evidence type="ECO:0000313" key="5">
    <source>
        <dbReference type="Proteomes" id="UP000663877"/>
    </source>
</evidence>
<feature type="region of interest" description="Disordered" evidence="1">
    <location>
        <begin position="24"/>
        <end position="45"/>
    </location>
</feature>
<dbReference type="PANTHER" id="PTHR36649">
    <property type="entry name" value="UBIQUITIN-LIKE DOMAIN-CONTAINING PROTEIN"/>
    <property type="match status" value="1"/>
</dbReference>
<accession>A0A813SI63</accession>
<dbReference type="EMBL" id="CAJNOM010000006">
    <property type="protein sequence ID" value="CAF0759537.1"/>
    <property type="molecule type" value="Genomic_DNA"/>
</dbReference>
<protein>
    <submittedName>
        <fullName evidence="3">Uncharacterized protein</fullName>
    </submittedName>
</protein>
<dbReference type="EMBL" id="CAJNOI010000012">
    <property type="protein sequence ID" value="CAF0794905.1"/>
    <property type="molecule type" value="Genomic_DNA"/>
</dbReference>
<evidence type="ECO:0000313" key="2">
    <source>
        <dbReference type="EMBL" id="CAF0759537.1"/>
    </source>
</evidence>
<evidence type="ECO:0000313" key="4">
    <source>
        <dbReference type="Proteomes" id="UP000663832"/>
    </source>
</evidence>
<organism evidence="3 5">
    <name type="scientific">Adineta steineri</name>
    <dbReference type="NCBI Taxonomy" id="433720"/>
    <lineage>
        <taxon>Eukaryota</taxon>
        <taxon>Metazoa</taxon>
        <taxon>Spiralia</taxon>
        <taxon>Gnathifera</taxon>
        <taxon>Rotifera</taxon>
        <taxon>Eurotatoria</taxon>
        <taxon>Bdelloidea</taxon>
        <taxon>Adinetida</taxon>
        <taxon>Adinetidae</taxon>
        <taxon>Adineta</taxon>
    </lineage>
</organism>
<evidence type="ECO:0000256" key="1">
    <source>
        <dbReference type="SAM" id="MobiDB-lite"/>
    </source>
</evidence>
<name>A0A813SI63_9BILA</name>
<dbReference type="AlphaFoldDB" id="A0A813SI63"/>
<keyword evidence="4" id="KW-1185">Reference proteome</keyword>
<gene>
    <name evidence="3" type="ORF">BJG266_LOCUS4880</name>
    <name evidence="2" type="ORF">QVE165_LOCUS1974</name>
</gene>
<dbReference type="PANTHER" id="PTHR36649:SF28">
    <property type="entry name" value="UBIQUITIN-LIKE DOMAIN-CONTAINING PROTEIN"/>
    <property type="match status" value="1"/>
</dbReference>
<reference evidence="3" key="1">
    <citation type="submission" date="2021-02" db="EMBL/GenBank/DDBJ databases">
        <authorList>
            <person name="Nowell W R."/>
        </authorList>
    </citation>
    <scope>NUCLEOTIDE SEQUENCE</scope>
</reference>
<feature type="compositionally biased region" description="Polar residues" evidence="1">
    <location>
        <begin position="32"/>
        <end position="45"/>
    </location>
</feature>
<dbReference type="OrthoDB" id="428577at2759"/>
<proteinExistence type="predicted"/>
<sequence length="477" mass="54017">MADNNHSFTEHQWKPNTCLECSRSKEQHQQRETSNVISSESNLSDQLERGKQDFIANTVVDTISFSPDSKSVKEKVAHFEALLAKQARSKSYYERFPDILNVTNETGLEIKQAKEFTTSILQNLPSGNVQDSSTMCHIINNLLGNKDQQCLFYNSSIGINLHDASANLADLNSEDKPFILKLHSSKGLGKDNVENEPDDLSLAQQLNDVIQQKQFHPVIEDICERLAKAHKVDKKDIKIISVYEGTFNVVYTIPNLKSVDNQSLLQVEKNLKNEFNEFRSIKIHPLLSCRPSFDISYFDERGNKTFPNDSDTYEIGPPERTMPYIQPAGWTRYGLRVLGKYKDGDTWLDPFLHSENWYRAFHGTKNATAENFGTSGGYINAYNVSVDAMLNIYRNGFEKARTAAYGPGVYCSPDPQWLENSYGATVEMDTEQGKKKYKCMLQVAANPDGVKFTSDSKIWVVSNPEDIRPYGILIKEA</sequence>
<dbReference type="Proteomes" id="UP000663832">
    <property type="component" value="Unassembled WGS sequence"/>
</dbReference>